<comment type="caution">
    <text evidence="2">The sequence shown here is derived from an EMBL/GenBank/DDBJ whole genome shotgun (WGS) entry which is preliminary data.</text>
</comment>
<keyword evidence="3" id="KW-1185">Reference proteome</keyword>
<organism evidence="2 3">
    <name type="scientific">Cladophialophora psammophila CBS 110553</name>
    <dbReference type="NCBI Taxonomy" id="1182543"/>
    <lineage>
        <taxon>Eukaryota</taxon>
        <taxon>Fungi</taxon>
        <taxon>Dikarya</taxon>
        <taxon>Ascomycota</taxon>
        <taxon>Pezizomycotina</taxon>
        <taxon>Eurotiomycetes</taxon>
        <taxon>Chaetothyriomycetidae</taxon>
        <taxon>Chaetothyriales</taxon>
        <taxon>Herpotrichiellaceae</taxon>
        <taxon>Cladophialophora</taxon>
    </lineage>
</organism>
<evidence type="ECO:0000313" key="3">
    <source>
        <dbReference type="Proteomes" id="UP000019471"/>
    </source>
</evidence>
<accession>W9WSI9</accession>
<dbReference type="OrthoDB" id="4150178at2759"/>
<dbReference type="HOGENOM" id="CLU_070110_0_0_1"/>
<evidence type="ECO:0000313" key="2">
    <source>
        <dbReference type="EMBL" id="EXJ61314.1"/>
    </source>
</evidence>
<evidence type="ECO:0000256" key="1">
    <source>
        <dbReference type="SAM" id="MobiDB-lite"/>
    </source>
</evidence>
<reference evidence="2 3" key="1">
    <citation type="submission" date="2013-03" db="EMBL/GenBank/DDBJ databases">
        <title>The Genome Sequence of Cladophialophora psammophila CBS 110553.</title>
        <authorList>
            <consortium name="The Broad Institute Genomics Platform"/>
            <person name="Cuomo C."/>
            <person name="de Hoog S."/>
            <person name="Gorbushina A."/>
            <person name="Walker B."/>
            <person name="Young S.K."/>
            <person name="Zeng Q."/>
            <person name="Gargeya S."/>
            <person name="Fitzgerald M."/>
            <person name="Haas B."/>
            <person name="Abouelleil A."/>
            <person name="Allen A.W."/>
            <person name="Alvarado L."/>
            <person name="Arachchi H.M."/>
            <person name="Berlin A.M."/>
            <person name="Chapman S.B."/>
            <person name="Gainer-Dewar J."/>
            <person name="Goldberg J."/>
            <person name="Griggs A."/>
            <person name="Gujja S."/>
            <person name="Hansen M."/>
            <person name="Howarth C."/>
            <person name="Imamovic A."/>
            <person name="Ireland A."/>
            <person name="Larimer J."/>
            <person name="McCowan C."/>
            <person name="Murphy C."/>
            <person name="Pearson M."/>
            <person name="Poon T.W."/>
            <person name="Priest M."/>
            <person name="Roberts A."/>
            <person name="Saif S."/>
            <person name="Shea T."/>
            <person name="Sisk P."/>
            <person name="Sykes S."/>
            <person name="Wortman J."/>
            <person name="Nusbaum C."/>
            <person name="Birren B."/>
        </authorList>
    </citation>
    <scope>NUCLEOTIDE SEQUENCE [LARGE SCALE GENOMIC DNA]</scope>
    <source>
        <strain evidence="2 3">CBS 110553</strain>
    </source>
</reference>
<gene>
    <name evidence="2" type="ORF">A1O5_11871</name>
</gene>
<name>W9WSI9_9EURO</name>
<dbReference type="EMBL" id="AMGX01000029">
    <property type="protein sequence ID" value="EXJ61314.1"/>
    <property type="molecule type" value="Genomic_DNA"/>
</dbReference>
<feature type="region of interest" description="Disordered" evidence="1">
    <location>
        <begin position="230"/>
        <end position="260"/>
    </location>
</feature>
<proteinExistence type="predicted"/>
<feature type="compositionally biased region" description="Acidic residues" evidence="1">
    <location>
        <begin position="248"/>
        <end position="260"/>
    </location>
</feature>
<sequence length="260" mass="29629">MVPPIRAPETVQEQNLSATKNEFTNPYATKIPKESILALFPNEETWKTVSTAARQNSRFHKNNIMAQILYLSCLKNCVLPELIQRGNLLAQDTFPFSAMPQVINDNQRAWISWAVSLDETIANALKQLNWLELLEKEYESAKSLWTSFWPLHQEEERQKAPCPLTDQVMPLCATLAELEVVYEKLAGHNRRRLFLQTKMIQGKDWVARLLEMVPPWIEWEEVVRAMLTAGTGGQSQSNGAAGEPEGGVVEDMEDEEQFDL</sequence>
<dbReference type="Proteomes" id="UP000019471">
    <property type="component" value="Unassembled WGS sequence"/>
</dbReference>
<dbReference type="RefSeq" id="XP_007750631.1">
    <property type="nucleotide sequence ID" value="XM_007752441.1"/>
</dbReference>
<dbReference type="GeneID" id="19196558"/>
<dbReference type="AlphaFoldDB" id="W9WSI9"/>
<protein>
    <submittedName>
        <fullName evidence="2">Uncharacterized protein</fullName>
    </submittedName>
</protein>